<feature type="compositionally biased region" description="Basic and acidic residues" evidence="2">
    <location>
        <begin position="50"/>
        <end position="83"/>
    </location>
</feature>
<dbReference type="RefSeq" id="WP_087110070.1">
    <property type="nucleotide sequence ID" value="NZ_CBCSCN010000003.1"/>
</dbReference>
<gene>
    <name evidence="3" type="ORF">EHSB41UT_02346</name>
</gene>
<evidence type="ECO:0000313" key="3">
    <source>
        <dbReference type="EMBL" id="SMA47224.1"/>
    </source>
</evidence>
<dbReference type="InterPro" id="IPR011990">
    <property type="entry name" value="TPR-like_helical_dom_sf"/>
</dbReference>
<feature type="coiled-coil region" evidence="1">
    <location>
        <begin position="272"/>
        <end position="361"/>
    </location>
</feature>
<keyword evidence="4" id="KW-1185">Reference proteome</keyword>
<dbReference type="Gene3D" id="1.25.40.10">
    <property type="entry name" value="Tetratricopeptide repeat domain"/>
    <property type="match status" value="1"/>
</dbReference>
<evidence type="ECO:0000256" key="1">
    <source>
        <dbReference type="SAM" id="Coils"/>
    </source>
</evidence>
<dbReference type="EMBL" id="FWPT01000005">
    <property type="protein sequence ID" value="SMA47224.1"/>
    <property type="molecule type" value="Genomic_DNA"/>
</dbReference>
<sequence>MNRLSGNFRKQKHTPIPPQQGKPPKSSGQKTKKGRMQQLRDLAKKLPGRKNKDEKFVDPDKSQTSGVHEESRPLVDRETREHGPVQPEVRQSESSPNETPTQQLVTPDHDPLLNPQPSPKYKVDEQALKTVMEETALQKQLSETESDAGSVSSDTPSVLSELNVPELEEIEDLDKFLEERVAPNAKKSKRNALEKMVGFLAEKIVKKYLPVDNEDSRKHQDNINTLTEQLKQITGRRRRLLKERGELTDAHAHISGKVGKSRTKVEKKLLEIADKQKASDKLETKVEEETAQAPKRRNVLARIAHHSDPVKKQTKLKGAIKELESELANLHTKLDGRIKERERLEALMKAAVSEEEQLNSTSNSLMDQIQVEKGAVLATQKQRKEFNKQVVSLALNLRRIHQNKAALGSIRVPHLKIPMGDDALDLKEVSFRPAAIKTRIDADGQPLVDVTLKDIKAVLDAPIDNGVMTDLDVGIDGLTVTLGGPVAKSMKAYLDGKSAAIGINMGKMMSTVVKSIQAGNANTDAPVYVGANIGKVTVNTKQTNAEVIVRAVAKARSTPGSALHKAIANLRLPVSVNVEEVNVHTAPQVQPGDKQLSTGEAVKIDARVNGITIDLIPDTSEAHSEKQRNAQLGISAKSASVTVNSPVGLAASTVRKLLPKDPMQALPEPLRVLTDEGALDKVPESLCEEVNLDMSDLNVRLGRNVNLRTTEASPDKPVWFVEGDSENSVTAGRVHVQTWGNLNASAGLSNLHLKASQQGENDTLRFSVAPNENSDEPSAVVDFHCEPGLVKSLAKLTGQQAMNKMLVEGGGRIAIDGKVAVTVDNGRNTVTADLEKGRVGVNKAFALRTDDLHVQLPESIDAQVRDVNVTVSPVREYRGSKIKHTEMRVGQIALEGDGEIRIDTFFPATPPEGEQDSESLVRNHFTIPLHGYGELNNTRVENIQSMSDENKVMRSRVVLHPGRVLLKNVDAKSLRVGEVNLNLDAELNGELNVKGAQLRFNDLLFPQVRYETGQEQVDIQQPPPLPRPLRWMLKNKVLKFEGNLPVSQGRIDMRKAAATRLVVKTDKLKPSLGDRITSGLINIGLRAGLTLMGGKILHLDQQRNHPVIRSPLLRDLTVPLPDKAAEYLAVTDKGTVDLASTQYLASGLYCLPESRQKELDRMLERVLASEQSVPLLDELVTRCEENIHKAATMQEAFYLMNGLPIEVLVKKAAGNRGIQSALERIVALAIQHPRSHAVALDIFNQGIQPTNEQLAHLQAQIKADNPLSTRLAQLLFDLSYVSQAEPLLVDIVKKDPRNQQAMALLAQIDWARGRREDALLLVRDAAQTASSAEEYQQLISLLGAWVETDGHEQSTAIMQARLLAASLSMRQEVKSGNADAFLKAVKELEKLAQTQDKLGTAQSAREQLASRFEQAWQISEKLDLEPWEVWSSKVSDAGATLKKGKSIDLSEDDKYLAALGLMYGYRGIAIDQTAAQLMWLAMDPLPDSAKVHLDILNERLAQKKAA</sequence>
<name>A0A1X7AJU5_9GAMM</name>
<feature type="compositionally biased region" description="Polar residues" evidence="2">
    <location>
        <begin position="137"/>
        <end position="158"/>
    </location>
</feature>
<dbReference type="OrthoDB" id="9815894at2"/>
<evidence type="ECO:0000313" key="4">
    <source>
        <dbReference type="Proteomes" id="UP000196573"/>
    </source>
</evidence>
<reference evidence="3 4" key="1">
    <citation type="submission" date="2017-03" db="EMBL/GenBank/DDBJ databases">
        <authorList>
            <person name="Afonso C.L."/>
            <person name="Miller P.J."/>
            <person name="Scott M.A."/>
            <person name="Spackman E."/>
            <person name="Goraichik I."/>
            <person name="Dimitrov K.M."/>
            <person name="Suarez D.L."/>
            <person name="Swayne D.E."/>
        </authorList>
    </citation>
    <scope>NUCLEOTIDE SEQUENCE [LARGE SCALE GENOMIC DNA]</scope>
    <source>
        <strain evidence="3">SB41UT1</strain>
    </source>
</reference>
<accession>A0A1X7AJU5</accession>
<organism evidence="3 4">
    <name type="scientific">Parendozoicomonas haliclonae</name>
    <dbReference type="NCBI Taxonomy" id="1960125"/>
    <lineage>
        <taxon>Bacteria</taxon>
        <taxon>Pseudomonadati</taxon>
        <taxon>Pseudomonadota</taxon>
        <taxon>Gammaproteobacteria</taxon>
        <taxon>Oceanospirillales</taxon>
        <taxon>Endozoicomonadaceae</taxon>
        <taxon>Parendozoicomonas</taxon>
    </lineage>
</organism>
<feature type="region of interest" description="Disordered" evidence="2">
    <location>
        <begin position="1"/>
        <end position="158"/>
    </location>
</feature>
<protein>
    <submittedName>
        <fullName evidence="3">Uncharacterized protein</fullName>
    </submittedName>
</protein>
<feature type="coiled-coil region" evidence="1">
    <location>
        <begin position="216"/>
        <end position="243"/>
    </location>
</feature>
<dbReference type="Proteomes" id="UP000196573">
    <property type="component" value="Unassembled WGS sequence"/>
</dbReference>
<evidence type="ECO:0000256" key="2">
    <source>
        <dbReference type="SAM" id="MobiDB-lite"/>
    </source>
</evidence>
<feature type="compositionally biased region" description="Polar residues" evidence="2">
    <location>
        <begin position="92"/>
        <end position="105"/>
    </location>
</feature>
<keyword evidence="1" id="KW-0175">Coiled coil</keyword>
<proteinExistence type="predicted"/>